<dbReference type="AlphaFoldDB" id="A0A1H8HB10"/>
<comment type="similarity">
    <text evidence="2 6">Belongs to the transposase mutator family.</text>
</comment>
<proteinExistence type="inferred from homology"/>
<dbReference type="InterPro" id="IPR001207">
    <property type="entry name" value="Transposase_mutator"/>
</dbReference>
<dbReference type="STRING" id="215200.SAMN05216454_10575"/>
<dbReference type="EMBL" id="FODF01000005">
    <property type="protein sequence ID" value="SEN53382.1"/>
    <property type="molecule type" value="Genomic_DNA"/>
</dbReference>
<reference evidence="7 8" key="1">
    <citation type="submission" date="2016-10" db="EMBL/GenBank/DDBJ databases">
        <authorList>
            <person name="de Groot N.N."/>
        </authorList>
    </citation>
    <scope>NUCLEOTIDE SEQUENCE [LARGE SCALE GENOMIC DNA]</scope>
    <source>
        <strain evidence="7 8">Calf135</strain>
    </source>
</reference>
<name>A0A1H8HB10_9FIRM</name>
<organism evidence="7 8">
    <name type="scientific">Peptostreptococcus russellii</name>
    <dbReference type="NCBI Taxonomy" id="215200"/>
    <lineage>
        <taxon>Bacteria</taxon>
        <taxon>Bacillati</taxon>
        <taxon>Bacillota</taxon>
        <taxon>Clostridia</taxon>
        <taxon>Peptostreptococcales</taxon>
        <taxon>Peptostreptococcaceae</taxon>
        <taxon>Peptostreptococcus</taxon>
    </lineage>
</organism>
<comment type="function">
    <text evidence="1 6">Required for the transposition of the insertion element.</text>
</comment>
<evidence type="ECO:0000256" key="3">
    <source>
        <dbReference type="ARBA" id="ARBA00022578"/>
    </source>
</evidence>
<dbReference type="PANTHER" id="PTHR33217:SF8">
    <property type="entry name" value="MUTATOR FAMILY TRANSPOSASE"/>
    <property type="match status" value="1"/>
</dbReference>
<keyword evidence="6" id="KW-0814">Transposable element</keyword>
<dbReference type="NCBIfam" id="NF033543">
    <property type="entry name" value="transpos_IS256"/>
    <property type="match status" value="1"/>
</dbReference>
<keyword evidence="8" id="KW-1185">Reference proteome</keyword>
<evidence type="ECO:0000256" key="6">
    <source>
        <dbReference type="RuleBase" id="RU365089"/>
    </source>
</evidence>
<dbReference type="GO" id="GO:0003677">
    <property type="term" value="F:DNA binding"/>
    <property type="evidence" value="ECO:0007669"/>
    <property type="project" value="UniProtKB-UniRule"/>
</dbReference>
<dbReference type="Pfam" id="PF00872">
    <property type="entry name" value="Transposase_mut"/>
    <property type="match status" value="1"/>
</dbReference>
<protein>
    <recommendedName>
        <fullName evidence="6">Mutator family transposase</fullName>
    </recommendedName>
</protein>
<evidence type="ECO:0000256" key="4">
    <source>
        <dbReference type="ARBA" id="ARBA00023125"/>
    </source>
</evidence>
<dbReference type="Proteomes" id="UP000199512">
    <property type="component" value="Unassembled WGS sequence"/>
</dbReference>
<evidence type="ECO:0000256" key="5">
    <source>
        <dbReference type="ARBA" id="ARBA00023172"/>
    </source>
</evidence>
<evidence type="ECO:0000256" key="2">
    <source>
        <dbReference type="ARBA" id="ARBA00010961"/>
    </source>
</evidence>
<dbReference type="PANTHER" id="PTHR33217">
    <property type="entry name" value="TRANSPOSASE FOR INSERTION SEQUENCE ELEMENT IS1081"/>
    <property type="match status" value="1"/>
</dbReference>
<keyword evidence="5 6" id="KW-0233">DNA recombination</keyword>
<evidence type="ECO:0000256" key="1">
    <source>
        <dbReference type="ARBA" id="ARBA00002190"/>
    </source>
</evidence>
<evidence type="ECO:0000313" key="7">
    <source>
        <dbReference type="EMBL" id="SEN53382.1"/>
    </source>
</evidence>
<dbReference type="PROSITE" id="PS01007">
    <property type="entry name" value="TRANSPOSASE_MUTATOR"/>
    <property type="match status" value="1"/>
</dbReference>
<gene>
    <name evidence="7" type="ORF">SAMN05216454_10575</name>
</gene>
<sequence length="281" mass="32689">MGRRKREPMNPAKKNIVNELIKTYDIKTAKDIQEALKDLLGETLQDMLEAEMNEHLGYEKYSRDEDVENSRNGYKSKKVRSSIEEFEIDVPQDRESQFEPKIIKKRQRDISEIEQKIINMYASGLTTKTIVEEIEDIYGFEVSESMISDITDKVIPRIEEWKSRLLDSVYPVIYIDAVHFSVKDAGIVKKRAAYVILGVTTEGMKEVLGLYVGDSESSKYWLSVFNELKNRDLKDIMILCADELTGIKEYLNVAFPNTEYQRCIVHQVRNTLKYVSYKDKK</sequence>
<dbReference type="GO" id="GO:0004803">
    <property type="term" value="F:transposase activity"/>
    <property type="evidence" value="ECO:0007669"/>
    <property type="project" value="UniProtKB-UniRule"/>
</dbReference>
<dbReference type="GO" id="GO:0006313">
    <property type="term" value="P:DNA transposition"/>
    <property type="evidence" value="ECO:0007669"/>
    <property type="project" value="UniProtKB-UniRule"/>
</dbReference>
<keyword evidence="3 6" id="KW-0815">Transposition</keyword>
<keyword evidence="4 6" id="KW-0238">DNA-binding</keyword>
<accession>A0A1H8HB10</accession>
<evidence type="ECO:0000313" key="8">
    <source>
        <dbReference type="Proteomes" id="UP000199512"/>
    </source>
</evidence>